<dbReference type="PANTHER" id="PTHR43777">
    <property type="entry name" value="MOLYBDENUM COFACTOR CYTIDYLYLTRANSFERASE"/>
    <property type="match status" value="1"/>
</dbReference>
<evidence type="ECO:0000256" key="1">
    <source>
        <dbReference type="ARBA" id="ARBA00022842"/>
    </source>
</evidence>
<dbReference type="AlphaFoldDB" id="A0A2T0VT90"/>
<dbReference type="OrthoDB" id="9779263at2"/>
<dbReference type="Gene3D" id="3.90.550.10">
    <property type="entry name" value="Spore Coat Polysaccharide Biosynthesis Protein SpsA, Chain A"/>
    <property type="match status" value="1"/>
</dbReference>
<dbReference type="InterPro" id="IPR029044">
    <property type="entry name" value="Nucleotide-diphossugar_trans"/>
</dbReference>
<reference evidence="3 4" key="1">
    <citation type="submission" date="2018-03" db="EMBL/GenBank/DDBJ databases">
        <title>Genomic Encyclopedia of Archaeal and Bacterial Type Strains, Phase II (KMG-II): from individual species to whole genera.</title>
        <authorList>
            <person name="Goeker M."/>
        </authorList>
    </citation>
    <scope>NUCLEOTIDE SEQUENCE [LARGE SCALE GENOMIC DNA]</scope>
    <source>
        <strain evidence="3 4">DSM 101533</strain>
    </source>
</reference>
<dbReference type="EMBL" id="PVTP01000021">
    <property type="protein sequence ID" value="PRY74149.1"/>
    <property type="molecule type" value="Genomic_DNA"/>
</dbReference>
<keyword evidence="3" id="KW-0808">Transferase</keyword>
<dbReference type="PANTHER" id="PTHR43777:SF1">
    <property type="entry name" value="MOLYBDENUM COFACTOR CYTIDYLYLTRANSFERASE"/>
    <property type="match status" value="1"/>
</dbReference>
<evidence type="ECO:0000259" key="2">
    <source>
        <dbReference type="Pfam" id="PF12804"/>
    </source>
</evidence>
<accession>A0A2T0VT90</accession>
<name>A0A2T0VT90_9RHOB</name>
<dbReference type="SUPFAM" id="SSF53448">
    <property type="entry name" value="Nucleotide-diphospho-sugar transferases"/>
    <property type="match status" value="1"/>
</dbReference>
<keyword evidence="3" id="KW-0548">Nucleotidyltransferase</keyword>
<dbReference type="Pfam" id="PF12804">
    <property type="entry name" value="NTP_transf_3"/>
    <property type="match status" value="1"/>
</dbReference>
<feature type="domain" description="MobA-like NTP transferase" evidence="2">
    <location>
        <begin position="6"/>
        <end position="162"/>
    </location>
</feature>
<dbReference type="Proteomes" id="UP000238007">
    <property type="component" value="Unassembled WGS sequence"/>
</dbReference>
<protein>
    <submittedName>
        <fullName evidence="3">Molybdenum cofactor cytidylyltransferase</fullName>
    </submittedName>
</protein>
<dbReference type="RefSeq" id="WP_106359350.1">
    <property type="nucleotide sequence ID" value="NZ_PVTP01000021.1"/>
</dbReference>
<proteinExistence type="predicted"/>
<keyword evidence="4" id="KW-1185">Reference proteome</keyword>
<keyword evidence="1" id="KW-0460">Magnesium</keyword>
<organism evidence="3 4">
    <name type="scientific">Yoonia maritima</name>
    <dbReference type="NCBI Taxonomy" id="1435347"/>
    <lineage>
        <taxon>Bacteria</taxon>
        <taxon>Pseudomonadati</taxon>
        <taxon>Pseudomonadota</taxon>
        <taxon>Alphaproteobacteria</taxon>
        <taxon>Rhodobacterales</taxon>
        <taxon>Paracoccaceae</taxon>
        <taxon>Yoonia</taxon>
    </lineage>
</organism>
<gene>
    <name evidence="3" type="ORF">CLV80_1218</name>
</gene>
<dbReference type="InterPro" id="IPR025877">
    <property type="entry name" value="MobA-like_NTP_Trfase"/>
</dbReference>
<dbReference type="GO" id="GO:0016779">
    <property type="term" value="F:nucleotidyltransferase activity"/>
    <property type="evidence" value="ECO:0007669"/>
    <property type="project" value="UniProtKB-KW"/>
</dbReference>
<evidence type="ECO:0000313" key="3">
    <source>
        <dbReference type="EMBL" id="PRY74149.1"/>
    </source>
</evidence>
<evidence type="ECO:0000313" key="4">
    <source>
        <dbReference type="Proteomes" id="UP000238007"/>
    </source>
</evidence>
<dbReference type="CDD" id="cd04182">
    <property type="entry name" value="GT_2_like_f"/>
    <property type="match status" value="1"/>
</dbReference>
<sequence>MYNCAAIVLAAGMSTRMGDTNKLLIEIDGTPMIRRSVMTAIATCDAPVTVVTGHQSDLIKAALSGLPVSFMFNPNYAKGQKTSVACGLNASPEAESTLVVLGDQPRLTPKHLSWLLAQHSAAKITIPICEDNRGNPVVVPHALMPRLLADKRNPGCYMFTRQSPDLVKFVETDQHAFFQDIDTPKDLDNLTQQEELTP</sequence>
<comment type="caution">
    <text evidence="3">The sequence shown here is derived from an EMBL/GenBank/DDBJ whole genome shotgun (WGS) entry which is preliminary data.</text>
</comment>